<evidence type="ECO:0000256" key="1">
    <source>
        <dbReference type="SAM" id="SignalP"/>
    </source>
</evidence>
<dbReference type="AlphaFoldDB" id="A0A1G2DXL2"/>
<protein>
    <submittedName>
        <fullName evidence="2">Uncharacterized protein</fullName>
    </submittedName>
</protein>
<organism evidence="2 3">
    <name type="scientific">Candidatus Nealsonbacteria bacterium RBG_13_38_11</name>
    <dbReference type="NCBI Taxonomy" id="1801662"/>
    <lineage>
        <taxon>Bacteria</taxon>
        <taxon>Candidatus Nealsoniibacteriota</taxon>
    </lineage>
</organism>
<name>A0A1G2DXL2_9BACT</name>
<reference evidence="2 3" key="1">
    <citation type="journal article" date="2016" name="Nat. Commun.">
        <title>Thousands of microbial genomes shed light on interconnected biogeochemical processes in an aquifer system.</title>
        <authorList>
            <person name="Anantharaman K."/>
            <person name="Brown C.T."/>
            <person name="Hug L.A."/>
            <person name="Sharon I."/>
            <person name="Castelle C.J."/>
            <person name="Probst A.J."/>
            <person name="Thomas B.C."/>
            <person name="Singh A."/>
            <person name="Wilkins M.J."/>
            <person name="Karaoz U."/>
            <person name="Brodie E.L."/>
            <person name="Williams K.H."/>
            <person name="Hubbard S.S."/>
            <person name="Banfield J.F."/>
        </authorList>
    </citation>
    <scope>NUCLEOTIDE SEQUENCE [LARGE SCALE GENOMIC DNA]</scope>
</reference>
<sequence>MKRIIVTSILVCFLLPSFSFAQKMPETMEEAGQFGEKLFNESEKQMPGIVEKMWNEDVLPIWQKMWSWLSSYINSKIMSWLSPEVEKRKEIFQENFPEEKEEMKQEAKNEASSLWNKFKELIK</sequence>
<dbReference type="Proteomes" id="UP000176662">
    <property type="component" value="Unassembled WGS sequence"/>
</dbReference>
<proteinExistence type="predicted"/>
<dbReference type="EMBL" id="MHLX01000045">
    <property type="protein sequence ID" value="OGZ18263.1"/>
    <property type="molecule type" value="Genomic_DNA"/>
</dbReference>
<evidence type="ECO:0000313" key="2">
    <source>
        <dbReference type="EMBL" id="OGZ18263.1"/>
    </source>
</evidence>
<gene>
    <name evidence="2" type="ORF">A2Z68_00455</name>
</gene>
<evidence type="ECO:0000313" key="3">
    <source>
        <dbReference type="Proteomes" id="UP000176662"/>
    </source>
</evidence>
<comment type="caution">
    <text evidence="2">The sequence shown here is derived from an EMBL/GenBank/DDBJ whole genome shotgun (WGS) entry which is preliminary data.</text>
</comment>
<feature type="chain" id="PRO_5009582652" evidence="1">
    <location>
        <begin position="22"/>
        <end position="123"/>
    </location>
</feature>
<accession>A0A1G2DXL2</accession>
<feature type="signal peptide" evidence="1">
    <location>
        <begin position="1"/>
        <end position="21"/>
    </location>
</feature>
<keyword evidence="1" id="KW-0732">Signal</keyword>